<evidence type="ECO:0000259" key="2">
    <source>
        <dbReference type="Pfam" id="PF00656"/>
    </source>
</evidence>
<name>A0A1Y2K3U7_9PROT</name>
<comment type="caution">
    <text evidence="3">The sequence shown here is derived from an EMBL/GenBank/DDBJ whole genome shotgun (WGS) entry which is preliminary data.</text>
</comment>
<sequence>MWIRRSAAALAALAGVGMLTPQSAHAINENPCPVARELALKGLQLYDLKPEPGLEALERAYKLCPDDLAITYNTGLANFSSGNIERARDLWKLSSSAHPEHRPSVANLAWTYFELGEDESAHITAFKALARFPGDIPLAHTKIYSLFRMGRYLEAYDWLVRAKLEGLRAAKWKREATEYVVENLWRRFRRGDEYDALRRTVNLLVKEYPKEEAFIVAKDMLARAMVNPDAEAPFAIPMPHEAWAKRGNVDDRREILDEFIAALPGLNVWEKRQDAYAVVVGVSRYKELPGRPYGARDAKLFADLLSKRGVLLGDDAHLRLRTDAEATQGVVAQDMMWLLEQGRLNPNAQLIFYFSGHGARTVAMGQSQTLALLVDAPSSGDFSRTGLSLNNFNDLLEKLVNRDVLVVVDACFSGQAPCVAASEDASSGPLFSSTKPWIWAAADGGSAADYVPGRQSALSYFLAKGMLGAGDGAAGREADGWTQLDEAFAYAKQAIAKHDLSMQPGASNLTPLRLTKSGGER</sequence>
<dbReference type="GO" id="GO:0006508">
    <property type="term" value="P:proteolysis"/>
    <property type="evidence" value="ECO:0007669"/>
    <property type="project" value="InterPro"/>
</dbReference>
<dbReference type="SUPFAM" id="SSF48452">
    <property type="entry name" value="TPR-like"/>
    <property type="match status" value="1"/>
</dbReference>
<dbReference type="GO" id="GO:0004197">
    <property type="term" value="F:cysteine-type endopeptidase activity"/>
    <property type="evidence" value="ECO:0007669"/>
    <property type="project" value="InterPro"/>
</dbReference>
<gene>
    <name evidence="3" type="ORF">MAIT1_02440</name>
</gene>
<feature type="domain" description="Peptidase C14 caspase" evidence="2">
    <location>
        <begin position="276"/>
        <end position="462"/>
    </location>
</feature>
<protein>
    <submittedName>
        <fullName evidence="3">Putative peptidase C14, caspase catalytic subunit p20</fullName>
    </submittedName>
</protein>
<dbReference type="InterPro" id="IPR011600">
    <property type="entry name" value="Pept_C14_caspase"/>
</dbReference>
<dbReference type="AlphaFoldDB" id="A0A1Y2K3U7"/>
<accession>A0A1Y2K3U7</accession>
<dbReference type="EMBL" id="LVJN01000020">
    <property type="protein sequence ID" value="OSM02316.1"/>
    <property type="molecule type" value="Genomic_DNA"/>
</dbReference>
<dbReference type="Pfam" id="PF00656">
    <property type="entry name" value="Peptidase_C14"/>
    <property type="match status" value="1"/>
</dbReference>
<feature type="signal peptide" evidence="1">
    <location>
        <begin position="1"/>
        <end position="26"/>
    </location>
</feature>
<dbReference type="InterPro" id="IPR011990">
    <property type="entry name" value="TPR-like_helical_dom_sf"/>
</dbReference>
<keyword evidence="1" id="KW-0732">Signal</keyword>
<dbReference type="Gene3D" id="1.25.40.10">
    <property type="entry name" value="Tetratricopeptide repeat domain"/>
    <property type="match status" value="1"/>
</dbReference>
<evidence type="ECO:0000313" key="3">
    <source>
        <dbReference type="EMBL" id="OSM02316.1"/>
    </source>
</evidence>
<dbReference type="SUPFAM" id="SSF52129">
    <property type="entry name" value="Caspase-like"/>
    <property type="match status" value="1"/>
</dbReference>
<organism evidence="3 4">
    <name type="scientific">Magnetofaba australis IT-1</name>
    <dbReference type="NCBI Taxonomy" id="1434232"/>
    <lineage>
        <taxon>Bacteria</taxon>
        <taxon>Pseudomonadati</taxon>
        <taxon>Pseudomonadota</taxon>
        <taxon>Magnetococcia</taxon>
        <taxon>Magnetococcales</taxon>
        <taxon>Magnetococcaceae</taxon>
        <taxon>Magnetofaba</taxon>
    </lineage>
</organism>
<feature type="chain" id="PRO_5012598651" evidence="1">
    <location>
        <begin position="27"/>
        <end position="521"/>
    </location>
</feature>
<dbReference type="Gene3D" id="3.40.50.1460">
    <property type="match status" value="1"/>
</dbReference>
<dbReference type="InterPro" id="IPR029030">
    <property type="entry name" value="Caspase-like_dom_sf"/>
</dbReference>
<evidence type="ECO:0000256" key="1">
    <source>
        <dbReference type="SAM" id="SignalP"/>
    </source>
</evidence>
<keyword evidence="4" id="KW-1185">Reference proteome</keyword>
<dbReference type="STRING" id="1434232.MAIT1_02440"/>
<dbReference type="Proteomes" id="UP000194003">
    <property type="component" value="Unassembled WGS sequence"/>
</dbReference>
<evidence type="ECO:0000313" key="4">
    <source>
        <dbReference type="Proteomes" id="UP000194003"/>
    </source>
</evidence>
<reference evidence="3 4" key="1">
    <citation type="journal article" date="2016" name="BMC Genomics">
        <title>Combined genomic and structural analyses of a cultured magnetotactic bacterium reveals its niche adaptation to a dynamic environment.</title>
        <authorList>
            <person name="Araujo A.C."/>
            <person name="Morillo V."/>
            <person name="Cypriano J."/>
            <person name="Teixeira L.C."/>
            <person name="Leao P."/>
            <person name="Lyra S."/>
            <person name="Almeida L.G."/>
            <person name="Bazylinski D.A."/>
            <person name="Vasconcellos A.T."/>
            <person name="Abreu F."/>
            <person name="Lins U."/>
        </authorList>
    </citation>
    <scope>NUCLEOTIDE SEQUENCE [LARGE SCALE GENOMIC DNA]</scope>
    <source>
        <strain evidence="3 4">IT-1</strain>
    </source>
</reference>
<proteinExistence type="predicted"/>